<evidence type="ECO:0000256" key="1">
    <source>
        <dbReference type="SAM" id="Phobius"/>
    </source>
</evidence>
<keyword evidence="1" id="KW-0812">Transmembrane</keyword>
<gene>
    <name evidence="2" type="ORF">MRBLWS13_003539</name>
</gene>
<dbReference type="RefSeq" id="WP_349426645.1">
    <property type="nucleotide sequence ID" value="NZ_CP151632.1"/>
</dbReference>
<organism evidence="2">
    <name type="scientific">Microbacterium sp. LWS13-1.2</name>
    <dbReference type="NCBI Taxonomy" id="3135264"/>
    <lineage>
        <taxon>Bacteria</taxon>
        <taxon>Bacillati</taxon>
        <taxon>Actinomycetota</taxon>
        <taxon>Actinomycetes</taxon>
        <taxon>Micrococcales</taxon>
        <taxon>Microbacteriaceae</taxon>
        <taxon>Microbacterium</taxon>
    </lineage>
</organism>
<accession>A0AAU6SFK9</accession>
<dbReference type="EMBL" id="CP151632">
    <property type="protein sequence ID" value="WZO35825.1"/>
    <property type="molecule type" value="Genomic_DNA"/>
</dbReference>
<keyword evidence="1" id="KW-1133">Transmembrane helix</keyword>
<feature type="transmembrane region" description="Helical" evidence="1">
    <location>
        <begin position="90"/>
        <end position="110"/>
    </location>
</feature>
<reference evidence="2" key="1">
    <citation type="submission" date="2024-04" db="EMBL/GenBank/DDBJ databases">
        <authorList>
            <person name="Roder T."/>
            <person name="Oberhansli S."/>
            <person name="Kreuzer M."/>
        </authorList>
    </citation>
    <scope>NUCLEOTIDE SEQUENCE</scope>
    <source>
        <strain evidence="2">LWS13-1.2</strain>
    </source>
</reference>
<dbReference type="AlphaFoldDB" id="A0AAU6SFK9"/>
<keyword evidence="1" id="KW-0472">Membrane</keyword>
<protein>
    <submittedName>
        <fullName evidence="2">Uncharacterized protein</fullName>
    </submittedName>
</protein>
<sequence length="258" mass="27862">MSDRTLTSLVDEVDEWGPVDWWRLELRSFVTAPYAQHALVVLAPKEAVRAEHRGVRAGSCLQSLAYMFLLVAPLVGAAAMLRWVVGGSAFDFPLAFAGVLTLISFLATAWSEYQRYRHPRAVAQSGIRTTTLMHIVPGLFTALIAITAGRELLGDGTWVWLVVILADVVVYAAILVRGVTIKGGPQNPHDNVDQSMKEIPPSTLTGIMAERDAAIDLLVARGKITADVGAEARTTAPGWLALTLAPEAGSAYYRPDQA</sequence>
<proteinExistence type="predicted"/>
<feature type="transmembrane region" description="Helical" evidence="1">
    <location>
        <begin position="63"/>
        <end position="84"/>
    </location>
</feature>
<evidence type="ECO:0000313" key="2">
    <source>
        <dbReference type="EMBL" id="WZO35825.1"/>
    </source>
</evidence>
<feature type="transmembrane region" description="Helical" evidence="1">
    <location>
        <begin position="131"/>
        <end position="152"/>
    </location>
</feature>
<feature type="transmembrane region" description="Helical" evidence="1">
    <location>
        <begin position="158"/>
        <end position="176"/>
    </location>
</feature>
<name>A0AAU6SFK9_9MICO</name>